<evidence type="ECO:0000313" key="2">
    <source>
        <dbReference type="Proteomes" id="UP000295181"/>
    </source>
</evidence>
<sequence length="109" mass="12522">MQFNREYAKLAINQIESAYRKGDILRRPGRHGYGLHSEKTEAYLRDHGITFQKALKDAVQALSTSKLTRFRGPSPSYFPGQSDGVVYDFLVPLYDSNMYIKFSLVVRND</sequence>
<dbReference type="EMBL" id="PUFP01000019">
    <property type="protein sequence ID" value="TDG80139.1"/>
    <property type="molecule type" value="Genomic_DNA"/>
</dbReference>
<dbReference type="GeneID" id="72461567"/>
<dbReference type="Proteomes" id="UP000295181">
    <property type="component" value="Unassembled WGS sequence"/>
</dbReference>
<comment type="caution">
    <text evidence="1">The sequence shown here is derived from an EMBL/GenBank/DDBJ whole genome shotgun (WGS) entry which is preliminary data.</text>
</comment>
<proteinExistence type="predicted"/>
<accession>A0A4R5NTG3</accession>
<protein>
    <submittedName>
        <fullName evidence="1">Uncharacterized protein</fullName>
    </submittedName>
</protein>
<reference evidence="1 2" key="1">
    <citation type="journal article" date="2019" name="Appl. Microbiol. Biotechnol.">
        <title>Uncovering carbohydrate metabolism through a genotype-phenotype association study of 56 lactic acid bacteria genomes.</title>
        <authorList>
            <person name="Buron-Moles G."/>
            <person name="Chailyan A."/>
            <person name="Dolejs I."/>
            <person name="Forster J."/>
            <person name="Miks M.H."/>
        </authorList>
    </citation>
    <scope>NUCLEOTIDE SEQUENCE [LARGE SCALE GENOMIC DNA]</scope>
    <source>
        <strain evidence="1 2">ATCC 4005</strain>
    </source>
</reference>
<dbReference type="RefSeq" id="WP_013727360.1">
    <property type="nucleotide sequence ID" value="NZ_AZDM01000022.1"/>
</dbReference>
<evidence type="ECO:0000313" key="1">
    <source>
        <dbReference type="EMBL" id="TDG80139.1"/>
    </source>
</evidence>
<gene>
    <name evidence="1" type="ORF">C5L32_001739</name>
</gene>
<organism evidence="1 2">
    <name type="scientific">Lentilactobacillus buchneri DSM 20057</name>
    <dbReference type="NCBI Taxonomy" id="1423728"/>
    <lineage>
        <taxon>Bacteria</taxon>
        <taxon>Bacillati</taxon>
        <taxon>Bacillota</taxon>
        <taxon>Bacilli</taxon>
        <taxon>Lactobacillales</taxon>
        <taxon>Lactobacillaceae</taxon>
        <taxon>Lentilactobacillus</taxon>
    </lineage>
</organism>
<name>A0A4R5NTG3_LENBU</name>
<dbReference type="AlphaFoldDB" id="A0A4R5NTG3"/>